<protein>
    <submittedName>
        <fullName evidence="2">Uncharacterized protein</fullName>
    </submittedName>
</protein>
<feature type="region of interest" description="Disordered" evidence="1">
    <location>
        <begin position="170"/>
        <end position="190"/>
    </location>
</feature>
<evidence type="ECO:0000313" key="3">
    <source>
        <dbReference type="Proteomes" id="UP000272025"/>
    </source>
</evidence>
<accession>A0A3N2Q9V5</accession>
<dbReference type="Proteomes" id="UP000272025">
    <property type="component" value="Unassembled WGS sequence"/>
</dbReference>
<dbReference type="GeneID" id="39582312"/>
<dbReference type="EMBL" id="ML119051">
    <property type="protein sequence ID" value="ROT43438.1"/>
    <property type="molecule type" value="Genomic_DNA"/>
</dbReference>
<sequence length="190" mass="21126">MHRSSSKNRRETGNRSFPSSAVSELAPVKAWYLNLHWPLRLKTPFIDYLIPKRLSSRKGNSTTRKTVPGTGNEILKAERGDCDCFGTPSACSSAYREQDVSSHEYPIHESFRDQMQAPSAMLERYLSDGETSIGDKLLAHTANDTVKEATNDRLKKLGHDLNLLVDKTGLDRGERPATGPFSSSVDLVMS</sequence>
<dbReference type="RefSeq" id="XP_028471244.1">
    <property type="nucleotide sequence ID" value="XM_028613834.1"/>
</dbReference>
<evidence type="ECO:0000313" key="2">
    <source>
        <dbReference type="EMBL" id="ROT43438.1"/>
    </source>
</evidence>
<proteinExistence type="predicted"/>
<organism evidence="2 3">
    <name type="scientific">Sodiomyces alkalinus (strain CBS 110278 / VKM F-3762 / F11)</name>
    <name type="common">Alkaliphilic filamentous fungus</name>
    <dbReference type="NCBI Taxonomy" id="1314773"/>
    <lineage>
        <taxon>Eukaryota</taxon>
        <taxon>Fungi</taxon>
        <taxon>Dikarya</taxon>
        <taxon>Ascomycota</taxon>
        <taxon>Pezizomycotina</taxon>
        <taxon>Sordariomycetes</taxon>
        <taxon>Hypocreomycetidae</taxon>
        <taxon>Glomerellales</taxon>
        <taxon>Plectosphaerellaceae</taxon>
        <taxon>Sodiomyces</taxon>
    </lineage>
</organism>
<name>A0A3N2Q9V5_SODAK</name>
<evidence type="ECO:0000256" key="1">
    <source>
        <dbReference type="SAM" id="MobiDB-lite"/>
    </source>
</evidence>
<feature type="compositionally biased region" description="Polar residues" evidence="1">
    <location>
        <begin position="180"/>
        <end position="190"/>
    </location>
</feature>
<dbReference type="AlphaFoldDB" id="A0A3N2Q9V5"/>
<keyword evidence="3" id="KW-1185">Reference proteome</keyword>
<reference evidence="2 3" key="1">
    <citation type="journal article" date="2018" name="Mol. Ecol.">
        <title>The obligate alkalophilic soda-lake fungus Sodiomyces alkalinus has shifted to a protein diet.</title>
        <authorList>
            <person name="Grum-Grzhimaylo A.A."/>
            <person name="Falkoski D.L."/>
            <person name="van den Heuvel J."/>
            <person name="Valero-Jimenez C.A."/>
            <person name="Min B."/>
            <person name="Choi I.G."/>
            <person name="Lipzen A."/>
            <person name="Daum C.G."/>
            <person name="Aanen D.K."/>
            <person name="Tsang A."/>
            <person name="Henrissat B."/>
            <person name="Bilanenko E.N."/>
            <person name="de Vries R.P."/>
            <person name="van Kan J.A.L."/>
            <person name="Grigoriev I.V."/>
            <person name="Debets A.J.M."/>
        </authorList>
    </citation>
    <scope>NUCLEOTIDE SEQUENCE [LARGE SCALE GENOMIC DNA]</scope>
    <source>
        <strain evidence="2 3">F11</strain>
    </source>
</reference>
<gene>
    <name evidence="2" type="ORF">SODALDRAFT_355646</name>
</gene>